<name>A0A1G9NEQ0_9CORY</name>
<sequence length="193" mass="20664">MSTLLTESDESLLNSNLLLLEGAGVCLLNDIELDDVKDAITDDIAAFRARPLTTLAALRDPDDNPLFASVWCDTCPRERTTLRDLEECATELCAALGAPLREFVVFPDPDSRSTGSLRLRVGEWDVADVDYDLTSSGPGAGSAELDLIAATVPSGVTAVTFEHDDLDAHSVTLFLRNGGDAVELVSAIERELA</sequence>
<gene>
    <name evidence="1" type="ORF">SAMN04488535_0985</name>
</gene>
<protein>
    <submittedName>
        <fullName evidence="1">Uncharacterized protein</fullName>
    </submittedName>
</protein>
<reference evidence="2" key="1">
    <citation type="submission" date="2016-10" db="EMBL/GenBank/DDBJ databases">
        <authorList>
            <person name="Varghese N."/>
            <person name="Submissions S."/>
        </authorList>
    </citation>
    <scope>NUCLEOTIDE SEQUENCE [LARGE SCALE GENOMIC DNA]</scope>
    <source>
        <strain evidence="2">DSM 20632</strain>
    </source>
</reference>
<dbReference type="STRING" id="38302.SAMN04488535_0985"/>
<dbReference type="OrthoDB" id="4406109at2"/>
<dbReference type="Proteomes" id="UP000199350">
    <property type="component" value="Chromosome I"/>
</dbReference>
<evidence type="ECO:0000313" key="2">
    <source>
        <dbReference type="Proteomes" id="UP000199350"/>
    </source>
</evidence>
<dbReference type="AlphaFoldDB" id="A0A1G9NEQ0"/>
<accession>A0A1G9NEQ0</accession>
<dbReference type="EMBL" id="LT629700">
    <property type="protein sequence ID" value="SDL84853.1"/>
    <property type="molecule type" value="Genomic_DNA"/>
</dbReference>
<dbReference type="RefSeq" id="WP_092149539.1">
    <property type="nucleotide sequence ID" value="NZ_LT629700.1"/>
</dbReference>
<organism evidence="1 2">
    <name type="scientific">Corynebacterium mycetoides</name>
    <dbReference type="NCBI Taxonomy" id="38302"/>
    <lineage>
        <taxon>Bacteria</taxon>
        <taxon>Bacillati</taxon>
        <taxon>Actinomycetota</taxon>
        <taxon>Actinomycetes</taxon>
        <taxon>Mycobacteriales</taxon>
        <taxon>Corynebacteriaceae</taxon>
        <taxon>Corynebacterium</taxon>
    </lineage>
</organism>
<keyword evidence="2" id="KW-1185">Reference proteome</keyword>
<evidence type="ECO:0000313" key="1">
    <source>
        <dbReference type="EMBL" id="SDL84853.1"/>
    </source>
</evidence>
<proteinExistence type="predicted"/>